<feature type="compositionally biased region" description="Basic and acidic residues" evidence="1">
    <location>
        <begin position="462"/>
        <end position="473"/>
    </location>
</feature>
<evidence type="ECO:0000256" key="1">
    <source>
        <dbReference type="SAM" id="MobiDB-lite"/>
    </source>
</evidence>
<dbReference type="RefSeq" id="WP_200318024.1">
    <property type="nucleotide sequence ID" value="NZ_JAENJH010000002.1"/>
</dbReference>
<sequence length="473" mass="51166">MIHAGELLPDGRPRFRKVLVIVARQNGKTHVLVVLSLYWLFVMQVGLVLGTSTNLDYARESWEKAVELVESIEELAEEVPKGGIRKANGEQTLTIARTVKGKRHRSRYKIAASNRKGGRSLTVHKLILDELREHDSWAAWNAAYNAMNAVPDAQAFGITNKGDARAVVLNSLRKDAVEVNEVTGRETMRADGDPELGLFEWSAPQGSEPDDPHALAQSNPNLGRRISLRSLLADARRAKRNGGEELAQYLTEILCMDVPNLNPAISAAGWAEGHVPGDLSELRDQLALVVDVSMDEQHAALLAAAQLPDGRVRIEPVHAWSGPTAVKDMRAEVKGLVALVRPRKLGWFPNGPAAVVAADLAEGEDWPPEDVEVEAIRRDVPAVCMGFAELVKSGQVLHSDDPMLNAQAGGAEKLPRGDAWVFTRHGAGHVSGIYAAAGAVHLARTLPVPKPPPKPVILRGRRTSDASDGKSSG</sequence>
<dbReference type="Gene3D" id="3.40.50.300">
    <property type="entry name" value="P-loop containing nucleotide triphosphate hydrolases"/>
    <property type="match status" value="1"/>
</dbReference>
<dbReference type="PANTHER" id="PTHR41287:SF1">
    <property type="entry name" value="PROTEIN YMFN"/>
    <property type="match status" value="1"/>
</dbReference>
<accession>A0A934V5Y9</accession>
<keyword evidence="3" id="KW-1185">Reference proteome</keyword>
<dbReference type="AlphaFoldDB" id="A0A934V5Y9"/>
<gene>
    <name evidence="2" type="ORF">JHE00_12405</name>
</gene>
<protein>
    <submittedName>
        <fullName evidence="2">Terminase</fullName>
    </submittedName>
</protein>
<evidence type="ECO:0000313" key="2">
    <source>
        <dbReference type="EMBL" id="MBK1785128.1"/>
    </source>
</evidence>
<dbReference type="PANTHER" id="PTHR41287">
    <property type="match status" value="1"/>
</dbReference>
<dbReference type="InterPro" id="IPR027417">
    <property type="entry name" value="P-loop_NTPase"/>
</dbReference>
<dbReference type="InterPro" id="IPR005021">
    <property type="entry name" value="Terminase_largesu-like"/>
</dbReference>
<reference evidence="2" key="1">
    <citation type="submission" date="2020-12" db="EMBL/GenBank/DDBJ databases">
        <title>Prauserella sp. ASG 168, a novel actinomycete isolated from cave rock.</title>
        <authorList>
            <person name="Suriyachadkun C."/>
        </authorList>
    </citation>
    <scope>NUCLEOTIDE SEQUENCE</scope>
    <source>
        <strain evidence="2">ASG 168</strain>
    </source>
</reference>
<organism evidence="2 3">
    <name type="scientific">Prauserella cavernicola</name>
    <dbReference type="NCBI Taxonomy" id="2800127"/>
    <lineage>
        <taxon>Bacteria</taxon>
        <taxon>Bacillati</taxon>
        <taxon>Actinomycetota</taxon>
        <taxon>Actinomycetes</taxon>
        <taxon>Pseudonocardiales</taxon>
        <taxon>Pseudonocardiaceae</taxon>
        <taxon>Prauserella</taxon>
    </lineage>
</organism>
<proteinExistence type="predicted"/>
<feature type="region of interest" description="Disordered" evidence="1">
    <location>
        <begin position="448"/>
        <end position="473"/>
    </location>
</feature>
<comment type="caution">
    <text evidence="2">The sequence shown here is derived from an EMBL/GenBank/DDBJ whole genome shotgun (WGS) entry which is preliminary data.</text>
</comment>
<evidence type="ECO:0000313" key="3">
    <source>
        <dbReference type="Proteomes" id="UP000635245"/>
    </source>
</evidence>
<name>A0A934V5Y9_9PSEU</name>
<dbReference type="Proteomes" id="UP000635245">
    <property type="component" value="Unassembled WGS sequence"/>
</dbReference>
<dbReference type="EMBL" id="JAENJH010000002">
    <property type="protein sequence ID" value="MBK1785128.1"/>
    <property type="molecule type" value="Genomic_DNA"/>
</dbReference>